<keyword evidence="9" id="KW-1185">Reference proteome</keyword>
<dbReference type="PANTHER" id="PTHR12081:SF7">
    <property type="entry name" value="TRANSCRIPTION FACTOR EFL-3"/>
    <property type="match status" value="1"/>
</dbReference>
<feature type="compositionally biased region" description="Polar residues" evidence="6">
    <location>
        <begin position="318"/>
        <end position="329"/>
    </location>
</feature>
<evidence type="ECO:0000256" key="4">
    <source>
        <dbReference type="ARBA" id="ARBA00023163"/>
    </source>
</evidence>
<feature type="compositionally biased region" description="Polar residues" evidence="6">
    <location>
        <begin position="336"/>
        <end position="364"/>
    </location>
</feature>
<gene>
    <name evidence="8" type="ORF">NDN08_003493</name>
</gene>
<dbReference type="InterPro" id="IPR003316">
    <property type="entry name" value="E2F_WHTH_DNA-bd_dom"/>
</dbReference>
<dbReference type="PANTHER" id="PTHR12081">
    <property type="entry name" value="TRANSCRIPTION FACTOR E2F"/>
    <property type="match status" value="1"/>
</dbReference>
<dbReference type="Proteomes" id="UP001157974">
    <property type="component" value="Unassembled WGS sequence"/>
</dbReference>
<feature type="region of interest" description="Disordered" evidence="6">
    <location>
        <begin position="1"/>
        <end position="42"/>
    </location>
</feature>
<comment type="subcellular location">
    <subcellularLocation>
        <location evidence="5">Nucleus</location>
    </subcellularLocation>
</comment>
<keyword evidence="2 5" id="KW-0805">Transcription regulation</keyword>
<evidence type="ECO:0000256" key="2">
    <source>
        <dbReference type="ARBA" id="ARBA00023015"/>
    </source>
</evidence>
<protein>
    <recommendedName>
        <fullName evidence="7">E2F/DP family winged-helix DNA-binding domain-containing protein</fullName>
    </recommendedName>
</protein>
<dbReference type="InterPro" id="IPR036388">
    <property type="entry name" value="WH-like_DNA-bd_sf"/>
</dbReference>
<dbReference type="SUPFAM" id="SSF46785">
    <property type="entry name" value="Winged helix' DNA-binding domain"/>
    <property type="match status" value="2"/>
</dbReference>
<dbReference type="Gene3D" id="1.10.10.10">
    <property type="entry name" value="Winged helix-like DNA-binding domain superfamily/Winged helix DNA-binding domain"/>
    <property type="match status" value="2"/>
</dbReference>
<keyword evidence="3 5" id="KW-0238">DNA-binding</keyword>
<comment type="similarity">
    <text evidence="1 5">Belongs to the E2F/DP family.</text>
</comment>
<dbReference type="EMBL" id="JAMWBK010000003">
    <property type="protein sequence ID" value="KAJ8907010.1"/>
    <property type="molecule type" value="Genomic_DNA"/>
</dbReference>
<evidence type="ECO:0000256" key="6">
    <source>
        <dbReference type="SAM" id="MobiDB-lite"/>
    </source>
</evidence>
<evidence type="ECO:0000313" key="8">
    <source>
        <dbReference type="EMBL" id="KAJ8907010.1"/>
    </source>
</evidence>
<feature type="domain" description="E2F/DP family winged-helix DNA-binding" evidence="7">
    <location>
        <begin position="47"/>
        <end position="112"/>
    </location>
</feature>
<accession>A0AAV8UWN6</accession>
<feature type="domain" description="E2F/DP family winged-helix DNA-binding" evidence="7">
    <location>
        <begin position="188"/>
        <end position="249"/>
    </location>
</feature>
<evidence type="ECO:0000313" key="9">
    <source>
        <dbReference type="Proteomes" id="UP001157974"/>
    </source>
</evidence>
<organism evidence="8 9">
    <name type="scientific">Rhodosorus marinus</name>
    <dbReference type="NCBI Taxonomy" id="101924"/>
    <lineage>
        <taxon>Eukaryota</taxon>
        <taxon>Rhodophyta</taxon>
        <taxon>Stylonematophyceae</taxon>
        <taxon>Stylonematales</taxon>
        <taxon>Stylonemataceae</taxon>
        <taxon>Rhodosorus</taxon>
    </lineage>
</organism>
<feature type="compositionally biased region" description="Polar residues" evidence="6">
    <location>
        <begin position="291"/>
        <end position="310"/>
    </location>
</feature>
<feature type="compositionally biased region" description="Polar residues" evidence="6">
    <location>
        <begin position="252"/>
        <end position="266"/>
    </location>
</feature>
<dbReference type="GO" id="GO:0000981">
    <property type="term" value="F:DNA-binding transcription factor activity, RNA polymerase II-specific"/>
    <property type="evidence" value="ECO:0007669"/>
    <property type="project" value="TreeGrafter"/>
</dbReference>
<dbReference type="GO" id="GO:0090575">
    <property type="term" value="C:RNA polymerase II transcription regulator complex"/>
    <property type="evidence" value="ECO:0007669"/>
    <property type="project" value="TreeGrafter"/>
</dbReference>
<evidence type="ECO:0000256" key="5">
    <source>
        <dbReference type="RuleBase" id="RU003796"/>
    </source>
</evidence>
<reference evidence="8 9" key="1">
    <citation type="journal article" date="2023" name="Nat. Commun.">
        <title>Origin of minicircular mitochondrial genomes in red algae.</title>
        <authorList>
            <person name="Lee Y."/>
            <person name="Cho C.H."/>
            <person name="Lee Y.M."/>
            <person name="Park S.I."/>
            <person name="Yang J.H."/>
            <person name="West J.A."/>
            <person name="Bhattacharya D."/>
            <person name="Yoon H.S."/>
        </authorList>
    </citation>
    <scope>NUCLEOTIDE SEQUENCE [LARGE SCALE GENOMIC DNA]</scope>
    <source>
        <strain evidence="8 9">CCMP1338</strain>
        <tissue evidence="8">Whole cell</tissue>
    </source>
</reference>
<dbReference type="GO" id="GO:0000978">
    <property type="term" value="F:RNA polymerase II cis-regulatory region sequence-specific DNA binding"/>
    <property type="evidence" value="ECO:0007669"/>
    <property type="project" value="InterPro"/>
</dbReference>
<feature type="compositionally biased region" description="Polar residues" evidence="6">
    <location>
        <begin position="25"/>
        <end position="35"/>
    </location>
</feature>
<sequence length="548" mass="58772">MACDAGVGGELRTGIPQADGAPSENPMTASISQRGTKGKGRNAAYDRKVKSLSMFSQRFVEAYGNCIGSEIALDEAAWKLGVERRRLYDIVNVFESIGVMVRKAKSTYVWFGKAKLEAVLGVVGSTPLEDDCLFLELVFQAICSCPEELSSQKISPSEPSTGMAKEDEDNQRIRQAISSLRSCTTDPRRGNSLAILSARFVQLLMRAQDSVASFAEIRRLYDIANILCSLELLKKTHTADGKPAFKWLGPRSNASKSCETLPNAQIKSKQKRQRSSSHPPTPTSDVKKSRLSSPSAENYFSTESDTSNGDSLGPEDTLSMQDSPVSDTSMGKEKSMASNISPTQAQTSSKQSQYEKQPSKNLPSEPQEWLKHLQRTWSSILTMSTEEGGEDALGLGTPQGFQKFQGTLASLMQSQASGNPHYTFPRPPMIPMPMGGCSPGNTFPHQIGASTPSSHGASYADGSPVPFFAPGGEAGHIYPGGPAPPNAQGASVPPMLFPFLLPIPVPVPCPSDHHQGQGASNMNKTTEPLSASEYNAAVTVASMATNVK</sequence>
<proteinExistence type="inferred from homology"/>
<dbReference type="InterPro" id="IPR015633">
    <property type="entry name" value="E2F"/>
</dbReference>
<feature type="compositionally biased region" description="Gly residues" evidence="6">
    <location>
        <begin position="1"/>
        <end position="11"/>
    </location>
</feature>
<dbReference type="AlphaFoldDB" id="A0AAV8UWN6"/>
<comment type="caution">
    <text evidence="8">The sequence shown here is derived from an EMBL/GenBank/DDBJ whole genome shotgun (WGS) entry which is preliminary data.</text>
</comment>
<keyword evidence="5" id="KW-0539">Nucleus</keyword>
<dbReference type="SMART" id="SM01372">
    <property type="entry name" value="E2F_TDP"/>
    <property type="match status" value="2"/>
</dbReference>
<evidence type="ECO:0000259" key="7">
    <source>
        <dbReference type="SMART" id="SM01372"/>
    </source>
</evidence>
<dbReference type="Pfam" id="PF02319">
    <property type="entry name" value="WHD_E2F_TDP"/>
    <property type="match status" value="2"/>
</dbReference>
<name>A0AAV8UWN6_9RHOD</name>
<feature type="region of interest" description="Disordered" evidence="6">
    <location>
        <begin position="241"/>
        <end position="367"/>
    </location>
</feature>
<keyword evidence="4 5" id="KW-0804">Transcription</keyword>
<evidence type="ECO:0000256" key="3">
    <source>
        <dbReference type="ARBA" id="ARBA00023125"/>
    </source>
</evidence>
<evidence type="ECO:0000256" key="1">
    <source>
        <dbReference type="ARBA" id="ARBA00010940"/>
    </source>
</evidence>
<dbReference type="InterPro" id="IPR036390">
    <property type="entry name" value="WH_DNA-bd_sf"/>
</dbReference>